<dbReference type="EMBL" id="SNRX01000012">
    <property type="protein sequence ID" value="KAA6301950.1"/>
    <property type="molecule type" value="Genomic_DNA"/>
</dbReference>
<evidence type="ECO:0000313" key="1">
    <source>
        <dbReference type="EMBL" id="KAA6301950.1"/>
    </source>
</evidence>
<gene>
    <name evidence="1" type="ORF">EZS26_001953</name>
</gene>
<proteinExistence type="predicted"/>
<reference evidence="1 2" key="1">
    <citation type="submission" date="2019-03" db="EMBL/GenBank/DDBJ databases">
        <title>Single cell metagenomics reveals metabolic interactions within the superorganism composed of flagellate Streblomastix strix and complex community of Bacteroidetes bacteria on its surface.</title>
        <authorList>
            <person name="Treitli S.C."/>
            <person name="Kolisko M."/>
            <person name="Husnik F."/>
            <person name="Keeling P."/>
            <person name="Hampl V."/>
        </authorList>
    </citation>
    <scope>NUCLEOTIDE SEQUENCE [LARGE SCALE GENOMIC DNA]</scope>
    <source>
        <strain evidence="1">St1</strain>
    </source>
</reference>
<evidence type="ECO:0000313" key="2">
    <source>
        <dbReference type="Proteomes" id="UP000324575"/>
    </source>
</evidence>
<organism evidence="1 2">
    <name type="scientific">Candidatus Ordinivivax streblomastigis</name>
    <dbReference type="NCBI Taxonomy" id="2540710"/>
    <lineage>
        <taxon>Bacteria</taxon>
        <taxon>Pseudomonadati</taxon>
        <taxon>Bacteroidota</taxon>
        <taxon>Bacteroidia</taxon>
        <taxon>Bacteroidales</taxon>
        <taxon>Candidatus Ordinivivax</taxon>
    </lineage>
</organism>
<dbReference type="AlphaFoldDB" id="A0A5M8P0T3"/>
<comment type="caution">
    <text evidence="1">The sequence shown here is derived from an EMBL/GenBank/DDBJ whole genome shotgun (WGS) entry which is preliminary data.</text>
</comment>
<accession>A0A5M8P0T3</accession>
<protein>
    <submittedName>
        <fullName evidence="1">Uncharacterized protein</fullName>
    </submittedName>
</protein>
<dbReference type="Proteomes" id="UP000324575">
    <property type="component" value="Unassembled WGS sequence"/>
</dbReference>
<name>A0A5M8P0T3_9BACT</name>
<sequence length="45" mass="5500">MELYDKSFVRDREVINDLMCGVENHRENKQKISSFIRNNKYFCTQ</sequence>